<dbReference type="SUPFAM" id="SSF47203">
    <property type="entry name" value="Acyl-CoA dehydrogenase C-terminal domain-like"/>
    <property type="match status" value="1"/>
</dbReference>
<evidence type="ECO:0000256" key="4">
    <source>
        <dbReference type="ARBA" id="ARBA00022630"/>
    </source>
</evidence>
<keyword evidence="4 10" id="KW-0285">Flavoprotein</keyword>
<evidence type="ECO:0000256" key="8">
    <source>
        <dbReference type="ARBA" id="ARBA00040394"/>
    </source>
</evidence>
<feature type="domain" description="Acyl-CoA dehydrogenase/oxidase N-terminal" evidence="13">
    <location>
        <begin position="8"/>
        <end position="121"/>
    </location>
</feature>
<dbReference type="Pfam" id="PF02771">
    <property type="entry name" value="Acyl-CoA_dh_N"/>
    <property type="match status" value="1"/>
</dbReference>
<evidence type="ECO:0000256" key="10">
    <source>
        <dbReference type="RuleBase" id="RU362125"/>
    </source>
</evidence>
<dbReference type="Gene3D" id="1.10.540.10">
    <property type="entry name" value="Acyl-CoA dehydrogenase/oxidase, N-terminal domain"/>
    <property type="match status" value="1"/>
</dbReference>
<dbReference type="InterPro" id="IPR009100">
    <property type="entry name" value="AcylCoA_DH/oxidase_NM_dom_sf"/>
</dbReference>
<dbReference type="InterPro" id="IPR046373">
    <property type="entry name" value="Acyl-CoA_Oxase/DH_mid-dom_sf"/>
</dbReference>
<comment type="function">
    <text evidence="7">Catalyzes the dehydrogenation at the alpha-beta position of ACP-bound acyl chains. This results in the introduction of a double bond in the lipidic chain, which is further transferred to the epsilon-amino group of lysine residue in the mycobactin core by MbtK.</text>
</comment>
<dbReference type="InterPro" id="IPR036250">
    <property type="entry name" value="AcylCo_DH-like_C"/>
</dbReference>
<evidence type="ECO:0000313" key="15">
    <source>
        <dbReference type="Proteomes" id="UP001499967"/>
    </source>
</evidence>
<protein>
    <recommendedName>
        <fullName evidence="8">Acyl-[acyl-carrier-protein] dehydrogenase MbtN</fullName>
    </recommendedName>
    <alternativeName>
        <fullName evidence="9">Mycobactin synthase protein N</fullName>
    </alternativeName>
</protein>
<dbReference type="RefSeq" id="WP_343937580.1">
    <property type="nucleotide sequence ID" value="NZ_BAAAHP010000003.1"/>
</dbReference>
<comment type="similarity">
    <text evidence="3 10">Belongs to the acyl-CoA dehydrogenase family.</text>
</comment>
<dbReference type="InterPro" id="IPR009075">
    <property type="entry name" value="AcylCo_DH/oxidase_C"/>
</dbReference>
<accession>A0ABN1NXQ1</accession>
<dbReference type="Gene3D" id="2.40.110.10">
    <property type="entry name" value="Butyryl-CoA Dehydrogenase, subunit A, domain 2"/>
    <property type="match status" value="1"/>
</dbReference>
<dbReference type="EMBL" id="BAAAHP010000003">
    <property type="protein sequence ID" value="GAA0919025.1"/>
    <property type="molecule type" value="Genomic_DNA"/>
</dbReference>
<evidence type="ECO:0000256" key="2">
    <source>
        <dbReference type="ARBA" id="ARBA00005102"/>
    </source>
</evidence>
<dbReference type="InterPro" id="IPR006089">
    <property type="entry name" value="Acyl-CoA_DH_CS"/>
</dbReference>
<dbReference type="PANTHER" id="PTHR48083:SF20">
    <property type="entry name" value="LONG-CHAIN SPECIFIC ACYL-COA DEHYDROGENASE, MITOCHONDRIAL"/>
    <property type="match status" value="1"/>
</dbReference>
<organism evidence="14 15">
    <name type="scientific">Pseudonocardia zijingensis</name>
    <dbReference type="NCBI Taxonomy" id="153376"/>
    <lineage>
        <taxon>Bacteria</taxon>
        <taxon>Bacillati</taxon>
        <taxon>Actinomycetota</taxon>
        <taxon>Actinomycetes</taxon>
        <taxon>Pseudonocardiales</taxon>
        <taxon>Pseudonocardiaceae</taxon>
        <taxon>Pseudonocardia</taxon>
    </lineage>
</organism>
<evidence type="ECO:0000259" key="11">
    <source>
        <dbReference type="Pfam" id="PF00441"/>
    </source>
</evidence>
<dbReference type="PROSITE" id="PS00073">
    <property type="entry name" value="ACYL_COA_DH_2"/>
    <property type="match status" value="1"/>
</dbReference>
<feature type="domain" description="Acyl-CoA oxidase/dehydrogenase middle" evidence="12">
    <location>
        <begin position="125"/>
        <end position="220"/>
    </location>
</feature>
<evidence type="ECO:0000256" key="1">
    <source>
        <dbReference type="ARBA" id="ARBA00001974"/>
    </source>
</evidence>
<evidence type="ECO:0000259" key="13">
    <source>
        <dbReference type="Pfam" id="PF02771"/>
    </source>
</evidence>
<reference evidence="14 15" key="1">
    <citation type="journal article" date="2019" name="Int. J. Syst. Evol. Microbiol.">
        <title>The Global Catalogue of Microorganisms (GCM) 10K type strain sequencing project: providing services to taxonomists for standard genome sequencing and annotation.</title>
        <authorList>
            <consortium name="The Broad Institute Genomics Platform"/>
            <consortium name="The Broad Institute Genome Sequencing Center for Infectious Disease"/>
            <person name="Wu L."/>
            <person name="Ma J."/>
        </authorList>
    </citation>
    <scope>NUCLEOTIDE SEQUENCE [LARGE SCALE GENOMIC DNA]</scope>
    <source>
        <strain evidence="14 15">JCM 11117</strain>
    </source>
</reference>
<name>A0ABN1NXQ1_9PSEU</name>
<comment type="pathway">
    <text evidence="2">Siderophore biosynthesis; mycobactin biosynthesis.</text>
</comment>
<dbReference type="Proteomes" id="UP001499967">
    <property type="component" value="Unassembled WGS sequence"/>
</dbReference>
<proteinExistence type="inferred from homology"/>
<evidence type="ECO:0000256" key="7">
    <source>
        <dbReference type="ARBA" id="ARBA00037085"/>
    </source>
</evidence>
<evidence type="ECO:0000256" key="5">
    <source>
        <dbReference type="ARBA" id="ARBA00022827"/>
    </source>
</evidence>
<dbReference type="SUPFAM" id="SSF56645">
    <property type="entry name" value="Acyl-CoA dehydrogenase NM domain-like"/>
    <property type="match status" value="1"/>
</dbReference>
<dbReference type="InterPro" id="IPR037069">
    <property type="entry name" value="AcylCoA_DH/ox_N_sf"/>
</dbReference>
<keyword evidence="5 10" id="KW-0274">FAD</keyword>
<dbReference type="InterPro" id="IPR013786">
    <property type="entry name" value="AcylCoA_DH/ox_N"/>
</dbReference>
<dbReference type="Pfam" id="PF02770">
    <property type="entry name" value="Acyl-CoA_dh_M"/>
    <property type="match status" value="1"/>
</dbReference>
<evidence type="ECO:0000313" key="14">
    <source>
        <dbReference type="EMBL" id="GAA0919025.1"/>
    </source>
</evidence>
<evidence type="ECO:0000256" key="9">
    <source>
        <dbReference type="ARBA" id="ARBA00042660"/>
    </source>
</evidence>
<keyword evidence="6 10" id="KW-0560">Oxidoreductase</keyword>
<comment type="cofactor">
    <cofactor evidence="1 10">
        <name>FAD</name>
        <dbReference type="ChEBI" id="CHEBI:57692"/>
    </cofactor>
</comment>
<dbReference type="Pfam" id="PF00441">
    <property type="entry name" value="Acyl-CoA_dh_1"/>
    <property type="match status" value="1"/>
</dbReference>
<dbReference type="PANTHER" id="PTHR48083">
    <property type="entry name" value="MEDIUM-CHAIN SPECIFIC ACYL-COA DEHYDROGENASE, MITOCHONDRIAL-RELATED"/>
    <property type="match status" value="1"/>
</dbReference>
<evidence type="ECO:0000256" key="6">
    <source>
        <dbReference type="ARBA" id="ARBA00023002"/>
    </source>
</evidence>
<dbReference type="Gene3D" id="1.20.140.10">
    <property type="entry name" value="Butyryl-CoA Dehydrogenase, subunit A, domain 3"/>
    <property type="match status" value="1"/>
</dbReference>
<sequence>MRRTLYEDDHEAFRASFRKFLDVEVVPHLAEWDAAGISPRGLFTAAGRSGFLGMEIPEELGGGGVSDFRFNAVIAEEVVRAGATGPGLGLTLHNDVCLPYFLSYCDEEQARRWLPGIASGELITAIAMTEPGMGSDLASMTTTARRDGDHYVVNGSKTFISNGINADLVITAVKTDPGQRHKGMSLLVLERGMAGFERGRNLDKVGLHAQDTAELSFTDVRVPVANLLGPEEGQGFAQLVANLPRERLSLAISATAAARTALEQTLEHVKSRTAFGQPIGSFQNSRFVLAEIDTEVDLAEHYLDDCVRALDAGELTAAEAAKAKWWCTELQGRVVDRCLQLHGGYGYMTEYPIARAWQDARVTRIYGGTTEIMKEVIGRSLGLS</sequence>
<evidence type="ECO:0000259" key="12">
    <source>
        <dbReference type="Pfam" id="PF02770"/>
    </source>
</evidence>
<dbReference type="InterPro" id="IPR050741">
    <property type="entry name" value="Acyl-CoA_dehydrogenase"/>
</dbReference>
<gene>
    <name evidence="14" type="ORF">GCM10009559_00840</name>
</gene>
<feature type="domain" description="Acyl-CoA dehydrogenase/oxidase C-terminal" evidence="11">
    <location>
        <begin position="233"/>
        <end position="381"/>
    </location>
</feature>
<comment type="caution">
    <text evidence="14">The sequence shown here is derived from an EMBL/GenBank/DDBJ whole genome shotgun (WGS) entry which is preliminary data.</text>
</comment>
<keyword evidence="15" id="KW-1185">Reference proteome</keyword>
<evidence type="ECO:0000256" key="3">
    <source>
        <dbReference type="ARBA" id="ARBA00009347"/>
    </source>
</evidence>
<dbReference type="InterPro" id="IPR006091">
    <property type="entry name" value="Acyl-CoA_Oxase/DH_mid-dom"/>
</dbReference>